<dbReference type="SUPFAM" id="SSF49373">
    <property type="entry name" value="Invasin/intimin cell-adhesion fragments"/>
    <property type="match status" value="1"/>
</dbReference>
<dbReference type="PANTHER" id="PTHR46534">
    <property type="entry name" value="IGGFC_BINDING DOMAIN-CONTAINING PROTEIN"/>
    <property type="match status" value="1"/>
</dbReference>
<sequence>MDRHTPLGEDDMQQVQGIPCSEVRAFGRGGPFALLLVGALLGAPGGLEAQQLDETWTLTVNGQAAQVNPDGTFEIPNVSAADEYGAGGPGTAPDFLSDEFLRLTGVSTVNGVATYVFSEFFQIAQNQAYAVFPLTFTGDPPPLPVSLSMALESSSLAVDEGTRALVYAALADGSVVDVSLSTEWTAYKTSNPNVATVDSDGNVMGIGGGEAFITAINGGATAVRKLVVSPAASLTTVVGFVEYEDGSPAVGAEVRVAGQLAMASVGSDGGFQLANVIVDGAPISVIATVSTPEGTFSGASGDLQGVPGEFTDAGIITVIMADSSGRDFAFCFPRNFIETPTLTVFIAGDTATTGEVRVPGIGFKEAFAVSPGNVTAVTLPATAQSTQSDGVDARAVLVSAENDVCVYGLSRIAFTTDAFAALPVDTFGQRYRIVSHAALGSSQNATGFAVVATENATTVTVTPKTAVDGHPGSVPYDIELDADQVYQFLSASGDATGTLVQSDKPVGVLGAHSCAQIPVGFNFCDHLIEMLAPVSTWGDEVLTVNLAQRLNGDFFRIVADTDGTTVEVAGVVPASFTLDAGEFAELNLGGTNQITASAPILVAQYATGSTFGGNPGDPFMMTLPPADQYQNSYVFSTPASGFSVNYVNVVAPTSVAASGGVLLDGTPIQAGLFVPIASTPFQGAQVSIALGSHDIASEFPIGIFVYGFNNDDSYGYPGGMALNVK</sequence>
<dbReference type="Pfam" id="PF17517">
    <property type="entry name" value="IgGFc_binding"/>
    <property type="match status" value="1"/>
</dbReference>
<feature type="domain" description="IgGFc-binding protein N-terminal" evidence="1">
    <location>
        <begin position="417"/>
        <end position="707"/>
    </location>
</feature>
<dbReference type="KEGG" id="pbap:Pla133_12900"/>
<dbReference type="Proteomes" id="UP000316921">
    <property type="component" value="Chromosome"/>
</dbReference>
<name>A0A518BGZ6_9BACT</name>
<dbReference type="InterPro" id="IPR035234">
    <property type="entry name" value="IgGFc-bd_N"/>
</dbReference>
<accession>A0A518BGZ6</accession>
<dbReference type="Gene3D" id="2.60.40.1080">
    <property type="match status" value="1"/>
</dbReference>
<dbReference type="PANTHER" id="PTHR46534:SF2">
    <property type="entry name" value="VWFD DOMAIN-CONTAINING PROTEIN"/>
    <property type="match status" value="1"/>
</dbReference>
<proteinExistence type="predicted"/>
<dbReference type="AlphaFoldDB" id="A0A518BGZ6"/>
<evidence type="ECO:0000313" key="2">
    <source>
        <dbReference type="EMBL" id="QDU66224.1"/>
    </source>
</evidence>
<keyword evidence="3" id="KW-1185">Reference proteome</keyword>
<protein>
    <recommendedName>
        <fullName evidence="1">IgGFc-binding protein N-terminal domain-containing protein</fullName>
    </recommendedName>
</protein>
<dbReference type="EMBL" id="CP036287">
    <property type="protein sequence ID" value="QDU66224.1"/>
    <property type="molecule type" value="Genomic_DNA"/>
</dbReference>
<reference evidence="2 3" key="1">
    <citation type="submission" date="2019-02" db="EMBL/GenBank/DDBJ databases">
        <title>Deep-cultivation of Planctomycetes and their phenomic and genomic characterization uncovers novel biology.</title>
        <authorList>
            <person name="Wiegand S."/>
            <person name="Jogler M."/>
            <person name="Boedeker C."/>
            <person name="Pinto D."/>
            <person name="Vollmers J."/>
            <person name="Rivas-Marin E."/>
            <person name="Kohn T."/>
            <person name="Peeters S.H."/>
            <person name="Heuer A."/>
            <person name="Rast P."/>
            <person name="Oberbeckmann S."/>
            <person name="Bunk B."/>
            <person name="Jeske O."/>
            <person name="Meyerdierks A."/>
            <person name="Storesund J.E."/>
            <person name="Kallscheuer N."/>
            <person name="Luecker S."/>
            <person name="Lage O.M."/>
            <person name="Pohl T."/>
            <person name="Merkel B.J."/>
            <person name="Hornburger P."/>
            <person name="Mueller R.-W."/>
            <person name="Bruemmer F."/>
            <person name="Labrenz M."/>
            <person name="Spormann A.M."/>
            <person name="Op den Camp H."/>
            <person name="Overmann J."/>
            <person name="Amann R."/>
            <person name="Jetten M.S.M."/>
            <person name="Mascher T."/>
            <person name="Medema M.H."/>
            <person name="Devos D.P."/>
            <person name="Kaster A.-K."/>
            <person name="Ovreas L."/>
            <person name="Rohde M."/>
            <person name="Galperin M.Y."/>
            <person name="Jogler C."/>
        </authorList>
    </citation>
    <scope>NUCLEOTIDE SEQUENCE [LARGE SCALE GENOMIC DNA]</scope>
    <source>
        <strain evidence="2 3">Pla133</strain>
    </source>
</reference>
<gene>
    <name evidence="2" type="ORF">Pla133_12900</name>
</gene>
<evidence type="ECO:0000313" key="3">
    <source>
        <dbReference type="Proteomes" id="UP000316921"/>
    </source>
</evidence>
<evidence type="ECO:0000259" key="1">
    <source>
        <dbReference type="Pfam" id="PF17517"/>
    </source>
</evidence>
<dbReference type="InterPro" id="IPR008964">
    <property type="entry name" value="Invasin/intimin_cell_adhesion"/>
</dbReference>
<organism evidence="2 3">
    <name type="scientific">Engelhardtia mirabilis</name>
    <dbReference type="NCBI Taxonomy" id="2528011"/>
    <lineage>
        <taxon>Bacteria</taxon>
        <taxon>Pseudomonadati</taxon>
        <taxon>Planctomycetota</taxon>
        <taxon>Planctomycetia</taxon>
        <taxon>Planctomycetia incertae sedis</taxon>
        <taxon>Engelhardtia</taxon>
    </lineage>
</organism>